<evidence type="ECO:0000313" key="2">
    <source>
        <dbReference type="EMBL" id="JAT31911.1"/>
    </source>
</evidence>
<feature type="compositionally biased region" description="Polar residues" evidence="1">
    <location>
        <begin position="131"/>
        <end position="154"/>
    </location>
</feature>
<dbReference type="AlphaFoldDB" id="A0A1B6M7M8"/>
<evidence type="ECO:0000256" key="1">
    <source>
        <dbReference type="SAM" id="MobiDB-lite"/>
    </source>
</evidence>
<gene>
    <name evidence="2" type="ORF">g.11310</name>
</gene>
<dbReference type="EMBL" id="GEBQ01008066">
    <property type="protein sequence ID" value="JAT31911.1"/>
    <property type="molecule type" value="Transcribed_RNA"/>
</dbReference>
<name>A0A1B6M7M8_9HEMI</name>
<protein>
    <submittedName>
        <fullName evidence="2">Uncharacterized protein</fullName>
    </submittedName>
</protein>
<accession>A0A1B6M7M8</accession>
<feature type="region of interest" description="Disordered" evidence="1">
    <location>
        <begin position="121"/>
        <end position="179"/>
    </location>
</feature>
<proteinExistence type="predicted"/>
<sequence length="179" mass="20189">MCKMLQNSPKSKSDSCNHCNFVEGTNKRLKISYSECGSKETDCKRSVLIGDLSQSPDFIPATPPVEKKGKRTVKMVENPVKRKFDFGESSESKKKCLAQMESKTKLQCNKSNCEESCSKRQTSITEEKENVQVSKNKNPFGNLSSLSCKQNFSPSKDDKVNRSKNIKNNIINKDFENSQ</sequence>
<organism evidence="2">
    <name type="scientific">Graphocephala atropunctata</name>
    <dbReference type="NCBI Taxonomy" id="36148"/>
    <lineage>
        <taxon>Eukaryota</taxon>
        <taxon>Metazoa</taxon>
        <taxon>Ecdysozoa</taxon>
        <taxon>Arthropoda</taxon>
        <taxon>Hexapoda</taxon>
        <taxon>Insecta</taxon>
        <taxon>Pterygota</taxon>
        <taxon>Neoptera</taxon>
        <taxon>Paraneoptera</taxon>
        <taxon>Hemiptera</taxon>
        <taxon>Auchenorrhyncha</taxon>
        <taxon>Membracoidea</taxon>
        <taxon>Cicadellidae</taxon>
        <taxon>Cicadellinae</taxon>
        <taxon>Cicadellini</taxon>
        <taxon>Graphocephala</taxon>
    </lineage>
</organism>
<reference evidence="2" key="1">
    <citation type="submission" date="2015-11" db="EMBL/GenBank/DDBJ databases">
        <title>De novo transcriptome assembly of four potential Pierce s Disease insect vectors from Arizona vineyards.</title>
        <authorList>
            <person name="Tassone E.E."/>
        </authorList>
    </citation>
    <scope>NUCLEOTIDE SEQUENCE</scope>
</reference>
<feature type="non-terminal residue" evidence="2">
    <location>
        <position position="179"/>
    </location>
</feature>